<dbReference type="PANTHER" id="PTHR21075">
    <property type="entry name" value="ANAEROBIC RIBONUCLEOSIDE-TRIPHOSPHATE REDUCTASE"/>
    <property type="match status" value="1"/>
</dbReference>
<evidence type="ECO:0000259" key="3">
    <source>
        <dbReference type="PROSITE" id="PS51149"/>
    </source>
</evidence>
<dbReference type="GO" id="GO:0031250">
    <property type="term" value="C:anaerobic ribonucleoside-triphosphate reductase complex"/>
    <property type="evidence" value="ECO:0007669"/>
    <property type="project" value="TreeGrafter"/>
</dbReference>
<dbReference type="EMBL" id="AYZQ01000001">
    <property type="protein sequence ID" value="KRM72741.1"/>
    <property type="molecule type" value="Genomic_DNA"/>
</dbReference>
<dbReference type="STRING" id="1423727.FC34_GL000451"/>
<proteinExistence type="predicted"/>
<dbReference type="Gene3D" id="3.20.70.20">
    <property type="match status" value="1"/>
</dbReference>
<comment type="caution">
    <text evidence="4">The sequence shown here is derived from an EMBL/GenBank/DDBJ whole genome shotgun (WGS) entry which is preliminary data.</text>
</comment>
<dbReference type="GO" id="GO:0006260">
    <property type="term" value="P:DNA replication"/>
    <property type="evidence" value="ECO:0007669"/>
    <property type="project" value="InterPro"/>
</dbReference>
<evidence type="ECO:0000256" key="1">
    <source>
        <dbReference type="ARBA" id="ARBA00022818"/>
    </source>
</evidence>
<evidence type="ECO:0000256" key="2">
    <source>
        <dbReference type="PROSITE-ProRule" id="PRU00493"/>
    </source>
</evidence>
<gene>
    <name evidence="4" type="ORF">FC34_GL000451</name>
</gene>
<feature type="domain" description="Glycine radical" evidence="3">
    <location>
        <begin position="494"/>
        <end position="619"/>
    </location>
</feature>
<keyword evidence="5" id="KW-1185">Reference proteome</keyword>
<dbReference type="PANTHER" id="PTHR21075:SF0">
    <property type="entry name" value="ANAEROBIC RIBONUCLEOSIDE-TRIPHOSPHATE REDUCTASE"/>
    <property type="match status" value="1"/>
</dbReference>
<dbReference type="InterPro" id="IPR012833">
    <property type="entry name" value="NrdD"/>
</dbReference>
<reference evidence="4 5" key="1">
    <citation type="journal article" date="2015" name="Genome Announc.">
        <title>Expanding the biotechnology potential of lactobacilli through comparative genomics of 213 strains and associated genera.</title>
        <authorList>
            <person name="Sun Z."/>
            <person name="Harris H.M."/>
            <person name="McCann A."/>
            <person name="Guo C."/>
            <person name="Argimon S."/>
            <person name="Zhang W."/>
            <person name="Yang X."/>
            <person name="Jeffery I.B."/>
            <person name="Cooney J.C."/>
            <person name="Kagawa T.F."/>
            <person name="Liu W."/>
            <person name="Song Y."/>
            <person name="Salvetti E."/>
            <person name="Wrobel A."/>
            <person name="Rasinkangas P."/>
            <person name="Parkhill J."/>
            <person name="Rea M.C."/>
            <person name="O'Sullivan O."/>
            <person name="Ritari J."/>
            <person name="Douillard F.P."/>
            <person name="Paul Ross R."/>
            <person name="Yang R."/>
            <person name="Briner A.E."/>
            <person name="Felis G.E."/>
            <person name="de Vos W.M."/>
            <person name="Barrangou R."/>
            <person name="Klaenhammer T.R."/>
            <person name="Caufield P.W."/>
            <person name="Cui Y."/>
            <person name="Zhang H."/>
            <person name="O'Toole P.W."/>
        </authorList>
    </citation>
    <scope>NUCLEOTIDE SEQUENCE [LARGE SCALE GENOMIC DNA]</scope>
    <source>
        <strain evidence="4 5">DSM 23927</strain>
    </source>
</reference>
<dbReference type="GO" id="GO:0009265">
    <property type="term" value="P:2'-deoxyribonucleotide biosynthetic process"/>
    <property type="evidence" value="ECO:0007669"/>
    <property type="project" value="TreeGrafter"/>
</dbReference>
<organism evidence="4 5">
    <name type="scientific">Lacticaseibacillus brantae DSM 23927</name>
    <dbReference type="NCBI Taxonomy" id="1423727"/>
    <lineage>
        <taxon>Bacteria</taxon>
        <taxon>Bacillati</taxon>
        <taxon>Bacillota</taxon>
        <taxon>Bacilli</taxon>
        <taxon>Lactobacillales</taxon>
        <taxon>Lactobacillaceae</taxon>
        <taxon>Lacticaseibacillus</taxon>
    </lineage>
</organism>
<feature type="modified residue" description="Glycine radical" evidence="2">
    <location>
        <position position="592"/>
    </location>
</feature>
<evidence type="ECO:0000313" key="4">
    <source>
        <dbReference type="EMBL" id="KRM72741.1"/>
    </source>
</evidence>
<keyword evidence="1 2" id="KW-0556">Organic radical</keyword>
<dbReference type="CDD" id="cd01675">
    <property type="entry name" value="RNR_III"/>
    <property type="match status" value="1"/>
</dbReference>
<dbReference type="AlphaFoldDB" id="A0A0R2B100"/>
<dbReference type="GO" id="GO:0004748">
    <property type="term" value="F:ribonucleoside-diphosphate reductase activity, thioredoxin disulfide as acceptor"/>
    <property type="evidence" value="ECO:0007669"/>
    <property type="project" value="TreeGrafter"/>
</dbReference>
<name>A0A0R2B100_9LACO</name>
<dbReference type="SUPFAM" id="SSF51998">
    <property type="entry name" value="PFL-like glycyl radical enzymes"/>
    <property type="match status" value="1"/>
</dbReference>
<evidence type="ECO:0000313" key="5">
    <source>
        <dbReference type="Proteomes" id="UP000051672"/>
    </source>
</evidence>
<dbReference type="GO" id="GO:0008998">
    <property type="term" value="F:ribonucleoside-triphosphate reductase (thioredoxin) activity"/>
    <property type="evidence" value="ECO:0007669"/>
    <property type="project" value="InterPro"/>
</dbReference>
<dbReference type="PROSITE" id="PS51149">
    <property type="entry name" value="GLY_RADICAL_2"/>
    <property type="match status" value="1"/>
</dbReference>
<dbReference type="Proteomes" id="UP000051672">
    <property type="component" value="Unassembled WGS sequence"/>
</dbReference>
<dbReference type="Pfam" id="PF13597">
    <property type="entry name" value="NRDD"/>
    <property type="match status" value="1"/>
</dbReference>
<protein>
    <submittedName>
        <fullName evidence="4">Anaerobic ribonucleoside triphosphate reductase</fullName>
    </submittedName>
</protein>
<dbReference type="OrthoDB" id="9804622at2"/>
<sequence length="628" mass="70465">MTTETLTTSLTNRIDQLLSRDARVVHENANKDSRVFSTLRDLTAGAVSKTYGLSMLPPEVAAAHQNGDIHWHDLDYSPFMPETNCCLIDFKEMLNHGFKIGNAQVEPAHSIGVAVTQATQIIANVASSQYGGCSFDRADEVLAPFAEHNYAKHLQQAQALTDDVAKQEAFARSQTQNDIMAAMQTFEYQVNTLYSTQGQTPFVTLGFGLGKSWFEREIQKAILTIRLNGLGKDKRTAIFPKLVFTLKRGLNLNPEDLNSDIKQLAIHCATERMYPDVLSYDKIKAMTGSFKAPMGCRSFLQGWKDAQGHEVNAGRMNLGVITLNLPRLALLANGDQTDFWQRLEDLLAVAKTGLDYRIAQTEHATPEQAPILYQYGAFGKRLAPDEPVSSLFRNGRATISLGYIGLYEVGTAFFGPEWETNPEAKAFTLRIVQELSEHCAQWKAENGYHYSVYATPSESLTDTFCQADLKRFGEIPDITDKGYYTNSFHYDVRKQPSPFEKLDFEKDYAQYSTGGFIHYCEYPNLRQNPDALEAVWDYAYDRVGYLGTNTPIDQCFACGYQGEFLATAKGYTCPECGNHDPAQCDVVKRLCGYLGNPNQRPMVHGRQEEINHRKKHLQFGNDMVIEHG</sequence>
<dbReference type="InterPro" id="IPR001150">
    <property type="entry name" value="Gly_radical"/>
</dbReference>
<dbReference type="NCBIfam" id="NF006732">
    <property type="entry name" value="PRK09263.1"/>
    <property type="match status" value="1"/>
</dbReference>
<dbReference type="NCBIfam" id="TIGR02487">
    <property type="entry name" value="NrdD"/>
    <property type="match status" value="1"/>
</dbReference>
<accession>A0A0R2B100</accession>
<dbReference type="PATRIC" id="fig|1423727.3.peg.453"/>